<dbReference type="InterPro" id="IPR021109">
    <property type="entry name" value="Peptidase_aspartic_dom_sf"/>
</dbReference>
<gene>
    <name evidence="4" type="ORF">PgNI_04249</name>
</gene>
<keyword evidence="3" id="KW-1185">Reference proteome</keyword>
<dbReference type="KEGG" id="pgri:PgNI_04249"/>
<sequence>MERAGLTAPVPVLLDAGAAMVIPARRYGFVMLFAVVLLLHTLPQVVTGKCAPRPIVLRLGDVQISNGKTARGVEMGIGDPQQRQAMLPLWNHDGVLLYGINGSCEGAYNFGPVNWTTDGCPTLRGGAYNGQNSKTHKPAGATEANLFQTEGADNRDWGDAMRFLDTITLNSNLSLPGFPLREATRDWGAQGYTPMHAFGLGSNSTILRALKGSAKISSLSWAFAWGRPSKTAGSKGGIDGSVVLGGYDKARIKPGAKRYTQPIAADKPQQCPSGLVVSINDMELNFPNGTNFSIFPKSRSSAIQACVQPNLPLAVRIPYDPYVDNLLGAMGYTIYDMDRAFGLNWNNLRFKKEQKPYDGAMSIKLGSGMVARLENDQLVVPHQSVDRKTGDIIIDRAEPPELLIDSMQDVNANDMAQLGMHFAAVAYLLVNYDAGQFSMWSSADIAKDAVPDLVAIDERGLDLTDAEFCAADNSTGSSPPPAVATVPAKPSPEGEETGDAAATATTGGVSLPTGALVGIVVGGALVLLLALGVIVWILLRRRRRGKKAPVTATAAFEARGTENKNYAIYQPYGGPTFGLGIDAGTHPMAQKSELIDTSSIPLYEVPSTYLYEAPAGQTGPYQGRRYELSG</sequence>
<feature type="region of interest" description="Disordered" evidence="1">
    <location>
        <begin position="471"/>
        <end position="505"/>
    </location>
</feature>
<name>A0A6P8B8E0_PYRGI</name>
<dbReference type="GeneID" id="41959208"/>
<dbReference type="Proteomes" id="UP000515153">
    <property type="component" value="Unplaced"/>
</dbReference>
<reference evidence="4" key="1">
    <citation type="journal article" date="2019" name="Mol. Biol. Evol.">
        <title>Blast fungal genomes show frequent chromosomal changes, gene gains and losses, and effector gene turnover.</title>
        <authorList>
            <person name="Gomez Luciano L.B."/>
            <person name="Jason Tsai I."/>
            <person name="Chuma I."/>
            <person name="Tosa Y."/>
            <person name="Chen Y.H."/>
            <person name="Li J.Y."/>
            <person name="Li M.Y."/>
            <person name="Jade Lu M.Y."/>
            <person name="Nakayashiki H."/>
            <person name="Li W.H."/>
        </authorList>
    </citation>
    <scope>NUCLEOTIDE SEQUENCE</scope>
    <source>
        <strain evidence="4">NI907</strain>
    </source>
</reference>
<dbReference type="RefSeq" id="XP_030983440.1">
    <property type="nucleotide sequence ID" value="XM_031124299.1"/>
</dbReference>
<dbReference type="SUPFAM" id="SSF50630">
    <property type="entry name" value="Acid proteases"/>
    <property type="match status" value="1"/>
</dbReference>
<accession>A0A6P8B8E0</accession>
<evidence type="ECO:0000256" key="2">
    <source>
        <dbReference type="SAM" id="Phobius"/>
    </source>
</evidence>
<protein>
    <recommendedName>
        <fullName evidence="5">Peptidase A1 domain-containing protein</fullName>
    </recommendedName>
</protein>
<keyword evidence="2" id="KW-1133">Transmembrane helix</keyword>
<dbReference type="Gene3D" id="2.40.70.10">
    <property type="entry name" value="Acid Proteases"/>
    <property type="match status" value="1"/>
</dbReference>
<evidence type="ECO:0000313" key="4">
    <source>
        <dbReference type="RefSeq" id="XP_030983440.1"/>
    </source>
</evidence>
<keyword evidence="2" id="KW-0472">Membrane</keyword>
<organism evidence="3 4">
    <name type="scientific">Pyricularia grisea</name>
    <name type="common">Crabgrass-specific blast fungus</name>
    <name type="synonym">Magnaporthe grisea</name>
    <dbReference type="NCBI Taxonomy" id="148305"/>
    <lineage>
        <taxon>Eukaryota</taxon>
        <taxon>Fungi</taxon>
        <taxon>Dikarya</taxon>
        <taxon>Ascomycota</taxon>
        <taxon>Pezizomycotina</taxon>
        <taxon>Sordariomycetes</taxon>
        <taxon>Sordariomycetidae</taxon>
        <taxon>Magnaporthales</taxon>
        <taxon>Pyriculariaceae</taxon>
        <taxon>Pyricularia</taxon>
    </lineage>
</organism>
<dbReference type="AlphaFoldDB" id="A0A6P8B8E0"/>
<proteinExistence type="predicted"/>
<evidence type="ECO:0000313" key="3">
    <source>
        <dbReference type="Proteomes" id="UP000515153"/>
    </source>
</evidence>
<evidence type="ECO:0000256" key="1">
    <source>
        <dbReference type="SAM" id="MobiDB-lite"/>
    </source>
</evidence>
<reference evidence="4" key="2">
    <citation type="submission" date="2019-10" db="EMBL/GenBank/DDBJ databases">
        <authorList>
            <consortium name="NCBI Genome Project"/>
        </authorList>
    </citation>
    <scope>NUCLEOTIDE SEQUENCE</scope>
    <source>
        <strain evidence="4">NI907</strain>
    </source>
</reference>
<reference evidence="4" key="3">
    <citation type="submission" date="2025-08" db="UniProtKB">
        <authorList>
            <consortium name="RefSeq"/>
        </authorList>
    </citation>
    <scope>IDENTIFICATION</scope>
    <source>
        <strain evidence="4">NI907</strain>
    </source>
</reference>
<keyword evidence="2" id="KW-0812">Transmembrane</keyword>
<evidence type="ECO:0008006" key="5">
    <source>
        <dbReference type="Google" id="ProtNLM"/>
    </source>
</evidence>
<feature type="transmembrane region" description="Helical" evidence="2">
    <location>
        <begin position="515"/>
        <end position="539"/>
    </location>
</feature>